<reference evidence="1" key="1">
    <citation type="journal article" date="2024" name="J. Gen. Virol.">
        <title>Novel phages of Pseudomonas syringae unveil numerous potential auxiliary metabolic genes.</title>
        <authorList>
            <person name="Feltin C."/>
            <person name="Garneau J.R."/>
            <person name="Morris C.E."/>
            <person name="Berard A."/>
            <person name="Torres-Barcelo C."/>
        </authorList>
    </citation>
    <scope>NUCLEOTIDE SEQUENCE</scope>
</reference>
<sequence length="89" mass="10357">MIKLSDAQKAKIKELFLESARVEHKADVEHWVYQMMAQDVYMVVLERLPPEDFKVVQKQMEQEGSYPSGEVSIILDQVEIEVFGRIVCE</sequence>
<gene>
    <name evidence="1" type="ORF">Cygsa01_00006</name>
</gene>
<protein>
    <submittedName>
        <fullName evidence="1">Uncharacterized protein</fullName>
    </submittedName>
</protein>
<dbReference type="EMBL" id="PP179332">
    <property type="protein sequence ID" value="XAI71053.1"/>
    <property type="molecule type" value="Genomic_DNA"/>
</dbReference>
<organism evidence="1">
    <name type="scientific">Pseudomonas phage Cygsa01</name>
    <dbReference type="NCBI Taxonomy" id="3138529"/>
    <lineage>
        <taxon>Viruses</taxon>
    </lineage>
</organism>
<accession>A0AAU6W3G1</accession>
<proteinExistence type="predicted"/>
<name>A0AAU6W3G1_9VIRU</name>
<evidence type="ECO:0000313" key="1">
    <source>
        <dbReference type="EMBL" id="XAI71053.1"/>
    </source>
</evidence>